<organism evidence="2 3">
    <name type="scientific">Gregarina niphandrodes</name>
    <name type="common">Septate eugregarine</name>
    <dbReference type="NCBI Taxonomy" id="110365"/>
    <lineage>
        <taxon>Eukaryota</taxon>
        <taxon>Sar</taxon>
        <taxon>Alveolata</taxon>
        <taxon>Apicomplexa</taxon>
        <taxon>Conoidasida</taxon>
        <taxon>Gregarinasina</taxon>
        <taxon>Eugregarinorida</taxon>
        <taxon>Gregarinidae</taxon>
        <taxon>Gregarina</taxon>
    </lineage>
</organism>
<feature type="region of interest" description="Disordered" evidence="1">
    <location>
        <begin position="56"/>
        <end position="81"/>
    </location>
</feature>
<reference evidence="2" key="1">
    <citation type="submission" date="2013-12" db="EMBL/GenBank/DDBJ databases">
        <authorList>
            <person name="Omoto C.K."/>
            <person name="Sibley D."/>
            <person name="Venepally P."/>
            <person name="Hadjithomas M."/>
            <person name="Karamycheva S."/>
            <person name="Brunk B."/>
            <person name="Roos D."/>
            <person name="Caler E."/>
            <person name="Lorenzi H."/>
        </authorList>
    </citation>
    <scope>NUCLEOTIDE SEQUENCE</scope>
</reference>
<proteinExistence type="predicted"/>
<dbReference type="VEuPathDB" id="CryptoDB:GNI_155800"/>
<dbReference type="EMBL" id="AFNH02001162">
    <property type="protein sequence ID" value="EZG43938.1"/>
    <property type="molecule type" value="Genomic_DNA"/>
</dbReference>
<dbReference type="AlphaFoldDB" id="A0A023B044"/>
<comment type="caution">
    <text evidence="2">The sequence shown here is derived from an EMBL/GenBank/DDBJ whole genome shotgun (WGS) entry which is preliminary data.</text>
</comment>
<sequence>MVEVGEKVVHTILTKERDDLCTSYQPCSVALSSSVKSIVDLTDSQKAQAMALANARTGVKAEETSSSNKRGAPDSSHMMSFSEQVEQSFDVPINEKKILTLCKKPSGVTITKVRDVIPDAELQGVQYATGILTLPGHKLPTGSFAVTSTSSSEACYYEPCKPPQGVQLDEGDIYAVPKSILIVQKMSTQAPKKWLCIRSSKQHPGTLLATELDDLRFQITKDSSMDASNNATVIISTREE</sequence>
<evidence type="ECO:0000313" key="3">
    <source>
        <dbReference type="Proteomes" id="UP000019763"/>
    </source>
</evidence>
<dbReference type="GeneID" id="22915402"/>
<evidence type="ECO:0000256" key="1">
    <source>
        <dbReference type="SAM" id="MobiDB-lite"/>
    </source>
</evidence>
<dbReference type="RefSeq" id="XP_011132909.1">
    <property type="nucleotide sequence ID" value="XM_011134607.1"/>
</dbReference>
<accession>A0A023B044</accession>
<evidence type="ECO:0000313" key="2">
    <source>
        <dbReference type="EMBL" id="EZG43938.1"/>
    </source>
</evidence>
<dbReference type="Proteomes" id="UP000019763">
    <property type="component" value="Unassembled WGS sequence"/>
</dbReference>
<protein>
    <submittedName>
        <fullName evidence="2">Uncharacterized protein</fullName>
    </submittedName>
</protein>
<gene>
    <name evidence="2" type="ORF">GNI_155800</name>
</gene>
<keyword evidence="3" id="KW-1185">Reference proteome</keyword>
<name>A0A023B044_GRENI</name>